<keyword evidence="4" id="KW-0808">Transferase</keyword>
<dbReference type="InterPro" id="IPR029016">
    <property type="entry name" value="GAF-like_dom_sf"/>
</dbReference>
<gene>
    <name evidence="12" type="ORF">CEE37_10555</name>
</gene>
<evidence type="ECO:0000259" key="10">
    <source>
        <dbReference type="PROSITE" id="PS50106"/>
    </source>
</evidence>
<evidence type="ECO:0000256" key="8">
    <source>
        <dbReference type="ARBA" id="ARBA00023012"/>
    </source>
</evidence>
<dbReference type="PANTHER" id="PTHR43065">
    <property type="entry name" value="SENSOR HISTIDINE KINASE"/>
    <property type="match status" value="1"/>
</dbReference>
<organism evidence="12 13">
    <name type="scientific">candidate division LCP-89 bacterium B3_LCP</name>
    <dbReference type="NCBI Taxonomy" id="2012998"/>
    <lineage>
        <taxon>Bacteria</taxon>
        <taxon>Pseudomonadati</taxon>
        <taxon>Bacteria division LCP-89</taxon>
    </lineage>
</organism>
<dbReference type="InterPro" id="IPR004358">
    <property type="entry name" value="Sig_transdc_His_kin-like_C"/>
</dbReference>
<evidence type="ECO:0000256" key="9">
    <source>
        <dbReference type="SAM" id="Phobius"/>
    </source>
</evidence>
<dbReference type="EMBL" id="NJBN01000007">
    <property type="protein sequence ID" value="TKJ39711.1"/>
    <property type="molecule type" value="Genomic_DNA"/>
</dbReference>
<keyword evidence="9" id="KW-1133">Transmembrane helix</keyword>
<evidence type="ECO:0000256" key="6">
    <source>
        <dbReference type="ARBA" id="ARBA00022777"/>
    </source>
</evidence>
<dbReference type="PROSITE" id="PS50106">
    <property type="entry name" value="PDZ"/>
    <property type="match status" value="1"/>
</dbReference>
<feature type="transmembrane region" description="Helical" evidence="9">
    <location>
        <begin position="347"/>
        <end position="372"/>
    </location>
</feature>
<evidence type="ECO:0000259" key="11">
    <source>
        <dbReference type="PROSITE" id="PS50109"/>
    </source>
</evidence>
<dbReference type="Gene3D" id="3.30.450.40">
    <property type="match status" value="1"/>
</dbReference>
<dbReference type="InterPro" id="IPR003661">
    <property type="entry name" value="HisK_dim/P_dom"/>
</dbReference>
<evidence type="ECO:0000256" key="2">
    <source>
        <dbReference type="ARBA" id="ARBA00012438"/>
    </source>
</evidence>
<feature type="transmembrane region" description="Helical" evidence="9">
    <location>
        <begin position="154"/>
        <end position="171"/>
    </location>
</feature>
<comment type="caution">
    <text evidence="12">The sequence shown here is derived from an EMBL/GenBank/DDBJ whole genome shotgun (WGS) entry which is preliminary data.</text>
</comment>
<dbReference type="PROSITE" id="PS50109">
    <property type="entry name" value="HIS_KIN"/>
    <property type="match status" value="1"/>
</dbReference>
<keyword evidence="9" id="KW-0472">Membrane</keyword>
<dbReference type="EC" id="2.7.13.3" evidence="2"/>
<protein>
    <recommendedName>
        <fullName evidence="2">histidine kinase</fullName>
        <ecNumber evidence="2">2.7.13.3</ecNumber>
    </recommendedName>
</protein>
<feature type="transmembrane region" description="Helical" evidence="9">
    <location>
        <begin position="123"/>
        <end position="142"/>
    </location>
</feature>
<feature type="transmembrane region" description="Helical" evidence="9">
    <location>
        <begin position="252"/>
        <end position="273"/>
    </location>
</feature>
<keyword evidence="3" id="KW-0597">Phosphoprotein</keyword>
<dbReference type="Gene3D" id="3.30.565.10">
    <property type="entry name" value="Histidine kinase-like ATPase, C-terminal domain"/>
    <property type="match status" value="1"/>
</dbReference>
<evidence type="ECO:0000256" key="7">
    <source>
        <dbReference type="ARBA" id="ARBA00022840"/>
    </source>
</evidence>
<reference evidence="12 13" key="1">
    <citation type="submission" date="2017-06" db="EMBL/GenBank/DDBJ databases">
        <title>Novel microbial phyla capable of carbon fixation and sulfur reduction in deep-sea sediments.</title>
        <authorList>
            <person name="Huang J."/>
            <person name="Baker B."/>
            <person name="Wang Y."/>
        </authorList>
    </citation>
    <scope>NUCLEOTIDE SEQUENCE [LARGE SCALE GENOMIC DNA]</scope>
    <source>
        <strain evidence="12">B3_LCP</strain>
    </source>
</reference>
<evidence type="ECO:0000256" key="1">
    <source>
        <dbReference type="ARBA" id="ARBA00000085"/>
    </source>
</evidence>
<dbReference type="Gene3D" id="2.30.42.10">
    <property type="match status" value="1"/>
</dbReference>
<dbReference type="Gene3D" id="1.10.287.130">
    <property type="match status" value="1"/>
</dbReference>
<name>A0A532UXP5_UNCL8</name>
<dbReference type="PANTHER" id="PTHR43065:SF10">
    <property type="entry name" value="PEROXIDE STRESS-ACTIVATED HISTIDINE KINASE MAK3"/>
    <property type="match status" value="1"/>
</dbReference>
<evidence type="ECO:0000313" key="13">
    <source>
        <dbReference type="Proteomes" id="UP000319619"/>
    </source>
</evidence>
<comment type="catalytic activity">
    <reaction evidence="1">
        <text>ATP + protein L-histidine = ADP + protein N-phospho-L-histidine.</text>
        <dbReference type="EC" id="2.7.13.3"/>
    </reaction>
</comment>
<dbReference type="SUPFAM" id="SSF47384">
    <property type="entry name" value="Homodimeric domain of signal transducing histidine kinase"/>
    <property type="match status" value="1"/>
</dbReference>
<dbReference type="InterPro" id="IPR005467">
    <property type="entry name" value="His_kinase_dom"/>
</dbReference>
<dbReference type="SMART" id="SM00387">
    <property type="entry name" value="HATPase_c"/>
    <property type="match status" value="1"/>
</dbReference>
<feature type="domain" description="PDZ" evidence="10">
    <location>
        <begin position="20"/>
        <end position="79"/>
    </location>
</feature>
<dbReference type="InterPro" id="IPR001478">
    <property type="entry name" value="PDZ"/>
</dbReference>
<keyword evidence="5" id="KW-0547">Nucleotide-binding</keyword>
<evidence type="ECO:0000256" key="3">
    <source>
        <dbReference type="ARBA" id="ARBA00022553"/>
    </source>
</evidence>
<dbReference type="Proteomes" id="UP000319619">
    <property type="component" value="Unassembled WGS sequence"/>
</dbReference>
<dbReference type="PRINTS" id="PR00344">
    <property type="entry name" value="BCTRLSENSOR"/>
</dbReference>
<dbReference type="GO" id="GO:0005524">
    <property type="term" value="F:ATP binding"/>
    <property type="evidence" value="ECO:0007669"/>
    <property type="project" value="UniProtKB-KW"/>
</dbReference>
<keyword evidence="9" id="KW-0812">Transmembrane</keyword>
<dbReference type="CDD" id="cd00082">
    <property type="entry name" value="HisKA"/>
    <property type="match status" value="1"/>
</dbReference>
<sequence length="815" mass="91505">MISTRYIRFLFLALTFTVGMISIIAVFDGMTSKPTDGLIWRLGLDHVIVESIVTAGPGEKAGLKVGDQILGINHVLVRNPGEAASILMGLQIGFRIPYLIQRGDEIITLELTPHPYRTGDNTLLYSALVGFVFLGVGLYTCLKQPNSPPARIFLLMNLCFLLVLTCSFRGSPYYWIDLLVQNAASWGLTFLGPLFLHFFLLFPKRKPILNRFKALIPALYLIPWIRHFAYTLSQYFGGGLWEQELFGVQIELWAILGIYLIAGLWALMHSYLSTTDPLERRQIKLVLWGTFIGLSPFMIFSVLGAGIFEQRNLFSIGVVPLAVIPLSFAYSIIRYRLLRIQVIIKRSILYSLLTGLFIGVYMVIVHVLGGWVERVTPFGGGFFGVLFVLVFAISFEPVRSRLQQVINRLFFRSDYHRQSTLDKLSRSFRNIEEMGKLARATLHAVDEIFQPEKSSLSIITDRPGAIEVNQFTLQKGKTDERIYKLNEDEPVDFAAEFIQCNGKNITTDNIHIGGVQGVQLERSPDHLKLPIFSHDKIVGLLSLDAKRSGEKYAINELEALEAFCGQAGLAIENIQLLKSIFEANQRLFEAEKLVSLGQLASGVAHEIRNPLSSIKLNIQGLARNMRPDQMNKRRLDIIQREIDHLDHIVHDVLIYARPSGLKIEPVQPEEVIYRTAELLSPDLKAAEHKIVLNFPENFPKVAADREKLHQICKNLIVNAADAMGTKGRLEITGRVFSGKVDLIFNDNGPGIAEEDVSSIFNPFFTTKADGTGLGLANAQKFIQEMNGEITVKSTLKEGAEFTITLPVYQEKKLEK</sequence>
<dbReference type="SUPFAM" id="SSF50156">
    <property type="entry name" value="PDZ domain-like"/>
    <property type="match status" value="1"/>
</dbReference>
<dbReference type="AlphaFoldDB" id="A0A532UXP5"/>
<dbReference type="SUPFAM" id="SSF55781">
    <property type="entry name" value="GAF domain-like"/>
    <property type="match status" value="1"/>
</dbReference>
<dbReference type="Pfam" id="PF17820">
    <property type="entry name" value="PDZ_6"/>
    <property type="match status" value="1"/>
</dbReference>
<dbReference type="SUPFAM" id="SSF55874">
    <property type="entry name" value="ATPase domain of HSP90 chaperone/DNA topoisomerase II/histidine kinase"/>
    <property type="match status" value="1"/>
</dbReference>
<dbReference type="Pfam" id="PF02518">
    <property type="entry name" value="HATPase_c"/>
    <property type="match status" value="1"/>
</dbReference>
<keyword evidence="8" id="KW-0902">Two-component regulatory system</keyword>
<accession>A0A532UXP5</accession>
<keyword evidence="7" id="KW-0067">ATP-binding</keyword>
<feature type="transmembrane region" description="Helical" evidence="9">
    <location>
        <begin position="183"/>
        <end position="202"/>
    </location>
</feature>
<feature type="transmembrane region" description="Helical" evidence="9">
    <location>
        <begin position="285"/>
        <end position="308"/>
    </location>
</feature>
<dbReference type="Pfam" id="PF00512">
    <property type="entry name" value="HisKA"/>
    <property type="match status" value="1"/>
</dbReference>
<dbReference type="InterPro" id="IPR036097">
    <property type="entry name" value="HisK_dim/P_sf"/>
</dbReference>
<evidence type="ECO:0000256" key="5">
    <source>
        <dbReference type="ARBA" id="ARBA00022741"/>
    </source>
</evidence>
<dbReference type="GO" id="GO:0000155">
    <property type="term" value="F:phosphorelay sensor kinase activity"/>
    <property type="evidence" value="ECO:0007669"/>
    <property type="project" value="InterPro"/>
</dbReference>
<dbReference type="SMART" id="SM00228">
    <property type="entry name" value="PDZ"/>
    <property type="match status" value="1"/>
</dbReference>
<evidence type="ECO:0000256" key="4">
    <source>
        <dbReference type="ARBA" id="ARBA00022679"/>
    </source>
</evidence>
<keyword evidence="6" id="KW-0418">Kinase</keyword>
<feature type="transmembrane region" description="Helical" evidence="9">
    <location>
        <begin position="214"/>
        <end position="232"/>
    </location>
</feature>
<evidence type="ECO:0000313" key="12">
    <source>
        <dbReference type="EMBL" id="TKJ39711.1"/>
    </source>
</evidence>
<dbReference type="InterPro" id="IPR003594">
    <property type="entry name" value="HATPase_dom"/>
</dbReference>
<dbReference type="InterPro" id="IPR036890">
    <property type="entry name" value="HATPase_C_sf"/>
</dbReference>
<feature type="transmembrane region" description="Helical" evidence="9">
    <location>
        <begin position="378"/>
        <end position="398"/>
    </location>
</feature>
<dbReference type="InterPro" id="IPR036034">
    <property type="entry name" value="PDZ_sf"/>
</dbReference>
<dbReference type="SMART" id="SM00388">
    <property type="entry name" value="HisKA"/>
    <property type="match status" value="1"/>
</dbReference>
<feature type="domain" description="Histidine kinase" evidence="11">
    <location>
        <begin position="602"/>
        <end position="809"/>
    </location>
</feature>
<dbReference type="InterPro" id="IPR041489">
    <property type="entry name" value="PDZ_6"/>
</dbReference>
<feature type="transmembrane region" description="Helical" evidence="9">
    <location>
        <begin position="7"/>
        <end position="27"/>
    </location>
</feature>
<feature type="transmembrane region" description="Helical" evidence="9">
    <location>
        <begin position="314"/>
        <end position="335"/>
    </location>
</feature>
<proteinExistence type="predicted"/>